<name>A0AC61N8W3_9FIRM</name>
<proteinExistence type="predicted"/>
<evidence type="ECO:0000313" key="1">
    <source>
        <dbReference type="EMBL" id="QUC67031.1"/>
    </source>
</evidence>
<dbReference type="EMBL" id="CP068393">
    <property type="protein sequence ID" value="QUC67031.1"/>
    <property type="molecule type" value="Genomic_DNA"/>
</dbReference>
<reference evidence="1" key="1">
    <citation type="submission" date="2021-01" db="EMBL/GenBank/DDBJ databases">
        <title>Complete genome sequence of Clostridiales bacterium R-7.</title>
        <authorList>
            <person name="Mahoney-Kurpe S.C."/>
            <person name="Palevich N."/>
            <person name="Koike S."/>
            <person name="Moon C.D."/>
            <person name="Attwood G.T."/>
        </authorList>
    </citation>
    <scope>NUCLEOTIDE SEQUENCE</scope>
    <source>
        <strain evidence="1">R-7</strain>
    </source>
</reference>
<keyword evidence="2" id="KW-1185">Reference proteome</keyword>
<protein>
    <submittedName>
        <fullName evidence="1">GNAT family N-acetyltransferase</fullName>
    </submittedName>
</protein>
<sequence length="160" mass="18726">MIRKVERADITECVRVIRESFRTVADEFGFTKENAPRFTAFAMTEEWLLWQMEGEHRLMFADVEDGIIRGYYSLKLLDSGECELSNLAVLPKYRHQGIGEKLLKHAMDTAREQHCKVINLGIVEENTVLRQWYERNGAVHTGTEKYDFFPFTCGYMKFCL</sequence>
<organism evidence="1 2">
    <name type="scientific">Aristaeella hokkaidonensis</name>
    <dbReference type="NCBI Taxonomy" id="3046382"/>
    <lineage>
        <taxon>Bacteria</taxon>
        <taxon>Bacillati</taxon>
        <taxon>Bacillota</taxon>
        <taxon>Clostridia</taxon>
        <taxon>Eubacteriales</taxon>
        <taxon>Aristaeellaceae</taxon>
        <taxon>Aristaeella</taxon>
    </lineage>
</organism>
<dbReference type="Proteomes" id="UP000682782">
    <property type="component" value="Chromosome"/>
</dbReference>
<accession>A0AC61N8W3</accession>
<evidence type="ECO:0000313" key="2">
    <source>
        <dbReference type="Proteomes" id="UP000682782"/>
    </source>
</evidence>
<gene>
    <name evidence="1" type="ORF">JYE49_14555</name>
</gene>